<dbReference type="PRINTS" id="PR01301">
    <property type="entry name" value="RGSPROTEIN"/>
</dbReference>
<name>A0A8C0C2Q8_BALMU</name>
<feature type="domain" description="RGS" evidence="3">
    <location>
        <begin position="42"/>
        <end position="153"/>
    </location>
</feature>
<feature type="transmembrane region" description="Helical" evidence="2">
    <location>
        <begin position="21"/>
        <end position="45"/>
    </location>
</feature>
<gene>
    <name evidence="4" type="primary">RGS21</name>
</gene>
<keyword evidence="2" id="KW-0812">Transmembrane</keyword>
<proteinExistence type="predicted"/>
<dbReference type="Ensembl" id="ENSBMST00010000041.1">
    <property type="protein sequence ID" value="ENSBMSP00010000036.1"/>
    <property type="gene ID" value="ENSBMSG00010000034.1"/>
</dbReference>
<dbReference type="InterPro" id="IPR044926">
    <property type="entry name" value="RGS_subdomain_2"/>
</dbReference>
<dbReference type="Pfam" id="PF00615">
    <property type="entry name" value="RGS"/>
    <property type="match status" value="1"/>
</dbReference>
<evidence type="ECO:0000313" key="4">
    <source>
        <dbReference type="Ensembl" id="ENSBMSP00010000036.1"/>
    </source>
</evidence>
<protein>
    <submittedName>
        <fullName evidence="4">Regulator of G protein signaling 21</fullName>
    </submittedName>
</protein>
<keyword evidence="2" id="KW-1133">Transmembrane helix</keyword>
<dbReference type="PANTHER" id="PTHR10845:SF160">
    <property type="entry name" value="REGULATOR OF G-PROTEIN SIGNALING 21"/>
    <property type="match status" value="1"/>
</dbReference>
<dbReference type="PANTHER" id="PTHR10845">
    <property type="entry name" value="REGULATOR OF G PROTEIN SIGNALING"/>
    <property type="match status" value="1"/>
</dbReference>
<dbReference type="SMART" id="SM00315">
    <property type="entry name" value="RGS"/>
    <property type="match status" value="1"/>
</dbReference>
<dbReference type="SUPFAM" id="SSF48097">
    <property type="entry name" value="Regulator of G-protein signaling, RGS"/>
    <property type="match status" value="1"/>
</dbReference>
<dbReference type="PROSITE" id="PS50132">
    <property type="entry name" value="RGS"/>
    <property type="match status" value="1"/>
</dbReference>
<evidence type="ECO:0000256" key="2">
    <source>
        <dbReference type="SAM" id="Phobius"/>
    </source>
</evidence>
<evidence type="ECO:0000259" key="3">
    <source>
        <dbReference type="PROSITE" id="PS50132"/>
    </source>
</evidence>
<dbReference type="FunFam" id="1.10.167.10:FF:000001">
    <property type="entry name" value="Putative regulator of g-protein signaling 12"/>
    <property type="match status" value="1"/>
</dbReference>
<sequence length="166" mass="19492">MIRHCHQKRDDKYLPLNPQMLTLHNVLVLVIRLHCVIYKFFLIYLTAGLDAFRTFLKSEFSEENAEFWLACEDFKETESAEKIASKAKMIYSEFIDAGAPKEVSEISHSSEYVSNIEEPTLTCFDEAQKLIYSLMAKDSFPRFLKSEIYKKLDRSTQSLYFKARMF</sequence>
<dbReference type="GeneTree" id="ENSGT00940000161004"/>
<dbReference type="InterPro" id="IPR036305">
    <property type="entry name" value="RGS_sf"/>
</dbReference>
<dbReference type="InterPro" id="IPR016137">
    <property type="entry name" value="RGS"/>
</dbReference>
<dbReference type="InterPro" id="IPR024066">
    <property type="entry name" value="RGS_subdom1/3"/>
</dbReference>
<evidence type="ECO:0000256" key="1">
    <source>
        <dbReference type="ARBA" id="ARBA00022700"/>
    </source>
</evidence>
<accession>A0A8C0C2Q8</accession>
<dbReference type="GO" id="GO:0050917">
    <property type="term" value="P:sensory perception of umami taste"/>
    <property type="evidence" value="ECO:0007669"/>
    <property type="project" value="Ensembl"/>
</dbReference>
<dbReference type="GO" id="GO:0009968">
    <property type="term" value="P:negative regulation of signal transduction"/>
    <property type="evidence" value="ECO:0007669"/>
    <property type="project" value="UniProtKB-KW"/>
</dbReference>
<dbReference type="Gene3D" id="1.10.167.10">
    <property type="entry name" value="Regulator of G-protein Signalling 4, domain 2"/>
    <property type="match status" value="1"/>
</dbReference>
<reference evidence="4" key="1">
    <citation type="submission" date="2023-09" db="UniProtKB">
        <authorList>
            <consortium name="Ensembl"/>
        </authorList>
    </citation>
    <scope>IDENTIFICATION</scope>
</reference>
<dbReference type="Gene3D" id="1.10.196.10">
    <property type="match status" value="1"/>
</dbReference>
<dbReference type="OMA" id="QEIMGNG"/>
<keyword evidence="2" id="KW-0472">Membrane</keyword>
<organism evidence="4">
    <name type="scientific">Balaenoptera musculus</name>
    <name type="common">Blue whale</name>
    <dbReference type="NCBI Taxonomy" id="9771"/>
    <lineage>
        <taxon>Eukaryota</taxon>
        <taxon>Metazoa</taxon>
        <taxon>Chordata</taxon>
        <taxon>Craniata</taxon>
        <taxon>Vertebrata</taxon>
        <taxon>Euteleostomi</taxon>
        <taxon>Mammalia</taxon>
        <taxon>Eutheria</taxon>
        <taxon>Laurasiatheria</taxon>
        <taxon>Artiodactyla</taxon>
        <taxon>Whippomorpha</taxon>
        <taxon>Cetacea</taxon>
        <taxon>Mysticeti</taxon>
        <taxon>Balaenopteridae</taxon>
        <taxon>Balaenoptera</taxon>
    </lineage>
</organism>
<dbReference type="GO" id="GO:0050913">
    <property type="term" value="P:sensory perception of bitter taste"/>
    <property type="evidence" value="ECO:0007669"/>
    <property type="project" value="Ensembl"/>
</dbReference>
<dbReference type="GO" id="GO:0050916">
    <property type="term" value="P:sensory perception of sweet taste"/>
    <property type="evidence" value="ECO:0007669"/>
    <property type="project" value="Ensembl"/>
</dbReference>
<dbReference type="GO" id="GO:0019226">
    <property type="term" value="P:transmission of nerve impulse"/>
    <property type="evidence" value="ECO:0007669"/>
    <property type="project" value="Ensembl"/>
</dbReference>
<dbReference type="AlphaFoldDB" id="A0A8C0C2Q8"/>
<keyword evidence="1" id="KW-0734">Signal transduction inhibitor</keyword>